<dbReference type="Gene3D" id="3.10.20.90">
    <property type="entry name" value="Phosphatidylinositol 3-kinase Catalytic Subunit, Chain A, domain 1"/>
    <property type="match status" value="1"/>
</dbReference>
<dbReference type="Gene3D" id="1.10.8.10">
    <property type="entry name" value="DNA helicase RuvA subunit, C-terminal domain"/>
    <property type="match status" value="1"/>
</dbReference>
<dbReference type="Pfam" id="PF14555">
    <property type="entry name" value="UBA_4"/>
    <property type="match status" value="1"/>
</dbReference>
<dbReference type="InterPro" id="IPR050730">
    <property type="entry name" value="UBX_domain-protein"/>
</dbReference>
<dbReference type="Gene3D" id="3.40.30.10">
    <property type="entry name" value="Glutaredoxin"/>
    <property type="match status" value="1"/>
</dbReference>
<keyword evidence="1" id="KW-0175">Coiled coil</keyword>
<dbReference type="EMBL" id="QWIJ01001902">
    <property type="protein sequence ID" value="RMX73183.1"/>
    <property type="molecule type" value="Genomic_DNA"/>
</dbReference>
<dbReference type="GO" id="GO:0036503">
    <property type="term" value="P:ERAD pathway"/>
    <property type="evidence" value="ECO:0007669"/>
    <property type="project" value="TreeGrafter"/>
</dbReference>
<dbReference type="InterPro" id="IPR036249">
    <property type="entry name" value="Thioredoxin-like_sf"/>
</dbReference>
<evidence type="ECO:0000256" key="1">
    <source>
        <dbReference type="ARBA" id="ARBA00023054"/>
    </source>
</evidence>
<feature type="domain" description="UBX" evidence="3">
    <location>
        <begin position="446"/>
        <end position="517"/>
    </location>
</feature>
<accession>A0A3M6W3V9</accession>
<dbReference type="SUPFAM" id="SSF52833">
    <property type="entry name" value="Thioredoxin-like"/>
    <property type="match status" value="1"/>
</dbReference>
<dbReference type="PANTHER" id="PTHR23322">
    <property type="entry name" value="FAS-ASSOCIATED PROTEIN"/>
    <property type="match status" value="1"/>
</dbReference>
<dbReference type="Pfam" id="PF00789">
    <property type="entry name" value="UBX"/>
    <property type="match status" value="1"/>
</dbReference>
<dbReference type="InterPro" id="IPR006577">
    <property type="entry name" value="UAS"/>
</dbReference>
<evidence type="ECO:0000313" key="5">
    <source>
        <dbReference type="Proteomes" id="UP000281245"/>
    </source>
</evidence>
<dbReference type="AlphaFoldDB" id="A0A3M6W3V9"/>
<dbReference type="CDD" id="cd01767">
    <property type="entry name" value="UBX"/>
    <property type="match status" value="1"/>
</dbReference>
<comment type="caution">
    <text evidence="4">The sequence shown here is derived from an EMBL/GenBank/DDBJ whole genome shotgun (WGS) entry which is preliminary data.</text>
</comment>
<name>A0A3M6W3V9_HORWE</name>
<dbReference type="SUPFAM" id="SSF54236">
    <property type="entry name" value="Ubiquitin-like"/>
    <property type="match status" value="1"/>
</dbReference>
<dbReference type="CDD" id="cd14273">
    <property type="entry name" value="UBA_TAP-C_like"/>
    <property type="match status" value="1"/>
</dbReference>
<dbReference type="SMART" id="SM00166">
    <property type="entry name" value="UBX"/>
    <property type="match status" value="1"/>
</dbReference>
<dbReference type="InterPro" id="IPR001012">
    <property type="entry name" value="UBX_dom"/>
</dbReference>
<reference evidence="4 5" key="1">
    <citation type="journal article" date="2018" name="BMC Genomics">
        <title>Genomic evidence for intraspecific hybridization in a clonal and extremely halotolerant yeast.</title>
        <authorList>
            <person name="Gostincar C."/>
            <person name="Stajich J.E."/>
            <person name="Zupancic J."/>
            <person name="Zalar P."/>
            <person name="Gunde-Cimerman N."/>
        </authorList>
    </citation>
    <scope>NUCLEOTIDE SEQUENCE [LARGE SCALE GENOMIC DNA]</scope>
    <source>
        <strain evidence="4 5">EXF-6656</strain>
    </source>
</reference>
<dbReference type="SMART" id="SM00594">
    <property type="entry name" value="UAS"/>
    <property type="match status" value="1"/>
</dbReference>
<dbReference type="Proteomes" id="UP000281245">
    <property type="component" value="Unassembled WGS sequence"/>
</dbReference>
<dbReference type="PANTHER" id="PTHR23322:SF1">
    <property type="entry name" value="FAS-ASSOCIATED FACTOR 2"/>
    <property type="match status" value="1"/>
</dbReference>
<dbReference type="GO" id="GO:0043130">
    <property type="term" value="F:ubiquitin binding"/>
    <property type="evidence" value="ECO:0007669"/>
    <property type="project" value="TreeGrafter"/>
</dbReference>
<protein>
    <recommendedName>
        <fullName evidence="3">UBX domain-containing protein</fullName>
    </recommendedName>
</protein>
<evidence type="ECO:0000256" key="2">
    <source>
        <dbReference type="SAM" id="MobiDB-lite"/>
    </source>
</evidence>
<evidence type="ECO:0000259" key="3">
    <source>
        <dbReference type="PROSITE" id="PS50033"/>
    </source>
</evidence>
<evidence type="ECO:0000313" key="4">
    <source>
        <dbReference type="EMBL" id="RMX73183.1"/>
    </source>
</evidence>
<dbReference type="OrthoDB" id="1026733at2759"/>
<sequence>MLYNVGAGDSPGWNTHITSSPQQELGVDALHERVDDMSEPAIDITSLSEDQQLALQQFTSVTDQELDTAVPLLQKCQWNAQIAITRFFDGDVDTVDPAAEAAQAPPPPSQSARRTETLMDSIPRSPTARSPRRGGVDPAPRVVPTPESQMNQQLPFPFSILLLPFNLTYTIFQRVLGAVGYVFPFLPRLLSRFWSGRASHPSRDSGRRPLSPRDTAARFMREFEEEYGVTHGTLPFHEGGYAQAFDVAKRDLKYLLVLLLSPEHDDTAPFIRETLLAPEFVEFVKDPSNNIVLWAGTVQDAEAYQVASALNVTRFPYACLIVHTPSISSTAMGKITSSAGPVAASELIQKLQAAMQERSQELERIRRQRQEQQATRDLRQEQESAYERSLAADREKARKRKEEEATKEKAEREERELAERKAEEARKLAQWRRWRAQSVPPEPDAEVKDAVRISLRLPSGERVIRKFRSEADLEELYAFVECYNLLKDDADVFEKEAQEPTGYEHEYKFQLVSPMPREVYDLEKGGSVRERIGRSGNLIVEKTVQDDDEDEEEEER</sequence>
<dbReference type="InterPro" id="IPR009060">
    <property type="entry name" value="UBA-like_sf"/>
</dbReference>
<dbReference type="VEuPathDB" id="FungiDB:BTJ68_06028"/>
<proteinExistence type="predicted"/>
<dbReference type="InterPro" id="IPR029071">
    <property type="entry name" value="Ubiquitin-like_domsf"/>
</dbReference>
<feature type="region of interest" description="Disordered" evidence="2">
    <location>
        <begin position="98"/>
        <end position="148"/>
    </location>
</feature>
<feature type="region of interest" description="Disordered" evidence="2">
    <location>
        <begin position="362"/>
        <end position="418"/>
    </location>
</feature>
<dbReference type="SUPFAM" id="SSF46934">
    <property type="entry name" value="UBA-like"/>
    <property type="match status" value="1"/>
</dbReference>
<gene>
    <name evidence="4" type="ORF">D0869_13860</name>
</gene>
<organism evidence="4 5">
    <name type="scientific">Hortaea werneckii</name>
    <name type="common">Black yeast</name>
    <name type="synonym">Cladosporium werneckii</name>
    <dbReference type="NCBI Taxonomy" id="91943"/>
    <lineage>
        <taxon>Eukaryota</taxon>
        <taxon>Fungi</taxon>
        <taxon>Dikarya</taxon>
        <taxon>Ascomycota</taxon>
        <taxon>Pezizomycotina</taxon>
        <taxon>Dothideomycetes</taxon>
        <taxon>Dothideomycetidae</taxon>
        <taxon>Mycosphaerellales</taxon>
        <taxon>Teratosphaeriaceae</taxon>
        <taxon>Hortaea</taxon>
    </lineage>
</organism>
<dbReference type="GO" id="GO:0005783">
    <property type="term" value="C:endoplasmic reticulum"/>
    <property type="evidence" value="ECO:0007669"/>
    <property type="project" value="TreeGrafter"/>
</dbReference>
<dbReference type="PROSITE" id="PS50033">
    <property type="entry name" value="UBX"/>
    <property type="match status" value="1"/>
</dbReference>